<dbReference type="InterPro" id="IPR036879">
    <property type="entry name" value="TF_MADSbox_sf"/>
</dbReference>
<dbReference type="Pfam" id="PF00319">
    <property type="entry name" value="SRF-TF"/>
    <property type="match status" value="1"/>
</dbReference>
<dbReference type="GO" id="GO:0000977">
    <property type="term" value="F:RNA polymerase II transcription regulatory region sequence-specific DNA binding"/>
    <property type="evidence" value="ECO:0007669"/>
    <property type="project" value="InterPro"/>
</dbReference>
<dbReference type="PANTHER" id="PTHR48019">
    <property type="entry name" value="SERUM RESPONSE FACTOR HOMOLOG"/>
    <property type="match status" value="1"/>
</dbReference>
<comment type="subcellular location">
    <subcellularLocation>
        <location evidence="1">Nucleus</location>
    </subcellularLocation>
</comment>
<keyword evidence="3" id="KW-0238">DNA-binding</keyword>
<evidence type="ECO:0000256" key="1">
    <source>
        <dbReference type="ARBA" id="ARBA00004123"/>
    </source>
</evidence>
<organism evidence="7 8">
    <name type="scientific">Sphenostylis stenocarpa</name>
    <dbReference type="NCBI Taxonomy" id="92480"/>
    <lineage>
        <taxon>Eukaryota</taxon>
        <taxon>Viridiplantae</taxon>
        <taxon>Streptophyta</taxon>
        <taxon>Embryophyta</taxon>
        <taxon>Tracheophyta</taxon>
        <taxon>Spermatophyta</taxon>
        <taxon>Magnoliopsida</taxon>
        <taxon>eudicotyledons</taxon>
        <taxon>Gunneridae</taxon>
        <taxon>Pentapetalae</taxon>
        <taxon>rosids</taxon>
        <taxon>fabids</taxon>
        <taxon>Fabales</taxon>
        <taxon>Fabaceae</taxon>
        <taxon>Papilionoideae</taxon>
        <taxon>50 kb inversion clade</taxon>
        <taxon>NPAAA clade</taxon>
        <taxon>indigoferoid/millettioid clade</taxon>
        <taxon>Phaseoleae</taxon>
        <taxon>Sphenostylis</taxon>
    </lineage>
</organism>
<evidence type="ECO:0000256" key="5">
    <source>
        <dbReference type="ARBA" id="ARBA00023242"/>
    </source>
</evidence>
<keyword evidence="2" id="KW-0805">Transcription regulation</keyword>
<dbReference type="GO" id="GO:0005634">
    <property type="term" value="C:nucleus"/>
    <property type="evidence" value="ECO:0007669"/>
    <property type="project" value="UniProtKB-SubCell"/>
</dbReference>
<feature type="domain" description="MADS-box" evidence="6">
    <location>
        <begin position="1"/>
        <end position="61"/>
    </location>
</feature>
<dbReference type="InterPro" id="IPR033896">
    <property type="entry name" value="MEF2-like_N"/>
</dbReference>
<accession>A0AA86T3P7</accession>
<evidence type="ECO:0000313" key="7">
    <source>
        <dbReference type="EMBL" id="CAJ1973440.1"/>
    </source>
</evidence>
<keyword evidence="4" id="KW-0804">Transcription</keyword>
<reference evidence="7" key="1">
    <citation type="submission" date="2023-10" db="EMBL/GenBank/DDBJ databases">
        <authorList>
            <person name="Domelevo Entfellner J.-B."/>
        </authorList>
    </citation>
    <scope>NUCLEOTIDE SEQUENCE</scope>
</reference>
<dbReference type="CDD" id="cd00265">
    <property type="entry name" value="MADS_MEF2_like"/>
    <property type="match status" value="1"/>
</dbReference>
<dbReference type="PRINTS" id="PR00404">
    <property type="entry name" value="MADSDOMAIN"/>
</dbReference>
<dbReference type="AlphaFoldDB" id="A0AA86T3P7"/>
<protein>
    <recommendedName>
        <fullName evidence="6">MADS-box domain-containing protein</fullName>
    </recommendedName>
</protein>
<dbReference type="SUPFAM" id="SSF55455">
    <property type="entry name" value="SRF-like"/>
    <property type="match status" value="1"/>
</dbReference>
<dbReference type="Gene3D" id="3.40.1810.10">
    <property type="entry name" value="Transcription factor, MADS-box"/>
    <property type="match status" value="1"/>
</dbReference>
<dbReference type="Proteomes" id="UP001189624">
    <property type="component" value="Chromosome 9"/>
</dbReference>
<dbReference type="InterPro" id="IPR050142">
    <property type="entry name" value="MADS-box/MEF2_TF"/>
</dbReference>
<evidence type="ECO:0000313" key="8">
    <source>
        <dbReference type="Proteomes" id="UP001189624"/>
    </source>
</evidence>
<dbReference type="InterPro" id="IPR002100">
    <property type="entry name" value="TF_MADSbox"/>
</dbReference>
<dbReference type="SMART" id="SM00432">
    <property type="entry name" value="MADS"/>
    <property type="match status" value="1"/>
</dbReference>
<proteinExistence type="predicted"/>
<dbReference type="FunFam" id="3.40.1810.10:FF:000028">
    <property type="entry name" value="Agamous-like MADS-box protein AGL66 isoform A"/>
    <property type="match status" value="1"/>
</dbReference>
<dbReference type="PROSITE" id="PS50066">
    <property type="entry name" value="MADS_BOX_2"/>
    <property type="match status" value="1"/>
</dbReference>
<dbReference type="EMBL" id="OY731406">
    <property type="protein sequence ID" value="CAJ1973440.1"/>
    <property type="molecule type" value="Genomic_DNA"/>
</dbReference>
<dbReference type="Gramene" id="rna-AYBTSS11_LOCUS25501">
    <property type="protein sequence ID" value="CAJ1973440.1"/>
    <property type="gene ID" value="gene-AYBTSS11_LOCUS25501"/>
</dbReference>
<evidence type="ECO:0000259" key="6">
    <source>
        <dbReference type="PROSITE" id="PS50066"/>
    </source>
</evidence>
<keyword evidence="8" id="KW-1185">Reference proteome</keyword>
<evidence type="ECO:0000256" key="3">
    <source>
        <dbReference type="ARBA" id="ARBA00023125"/>
    </source>
</evidence>
<dbReference type="GO" id="GO:0045944">
    <property type="term" value="P:positive regulation of transcription by RNA polymerase II"/>
    <property type="evidence" value="ECO:0007669"/>
    <property type="project" value="InterPro"/>
</dbReference>
<evidence type="ECO:0000256" key="2">
    <source>
        <dbReference type="ARBA" id="ARBA00023015"/>
    </source>
</evidence>
<gene>
    <name evidence="7" type="ORF">AYBTSS11_LOCUS25501</name>
</gene>
<keyword evidence="5" id="KW-0539">Nucleus</keyword>
<dbReference type="GO" id="GO:0046983">
    <property type="term" value="F:protein dimerization activity"/>
    <property type="evidence" value="ECO:0007669"/>
    <property type="project" value="InterPro"/>
</dbReference>
<evidence type="ECO:0000256" key="4">
    <source>
        <dbReference type="ARBA" id="ARBA00023163"/>
    </source>
</evidence>
<sequence length="308" mass="34600">MGRVKLQIKKIENTTNRQVTFSKRRSGLIKKAYELSVLCDVDVALIMFSPSGRASFFSGNKRFEEILERYDNLQEGDTEEAAVAAAAETITKMCVRIQPSNSSLVVCLPVAPTTLSCPVTPSVSQIEEIRRELFTCESQLKEMEKRLRIFEGNPSEITTLREAEYREYVLRETLKQVQLRKCVLEENNSQASHSPQVNAAKTVNVNGFVTSASKNPVEYWFPQKNLNAQTLNFANVYEAAPVRDQQSHSIADMLTVHSANMDEDGEMNPGNSLEVGIHNTILPPQFGPDTHINSSSWEHLHSLGSYWC</sequence>
<name>A0AA86T3P7_9FABA</name>